<evidence type="ECO:0000313" key="2">
    <source>
        <dbReference type="EMBL" id="MFC7200891.1"/>
    </source>
</evidence>
<comment type="caution">
    <text evidence="2">The sequence shown here is derived from an EMBL/GenBank/DDBJ whole genome shotgun (WGS) entry which is preliminary data.</text>
</comment>
<dbReference type="AlphaFoldDB" id="A0ABD5Z6U6"/>
<reference evidence="2 3" key="1">
    <citation type="journal article" date="2019" name="Int. J. Syst. Evol. Microbiol.">
        <title>The Global Catalogue of Microorganisms (GCM) 10K type strain sequencing project: providing services to taxonomists for standard genome sequencing and annotation.</title>
        <authorList>
            <consortium name="The Broad Institute Genomics Platform"/>
            <consortium name="The Broad Institute Genome Sequencing Center for Infectious Disease"/>
            <person name="Wu L."/>
            <person name="Ma J."/>
        </authorList>
    </citation>
    <scope>NUCLEOTIDE SEQUENCE [LARGE SCALE GENOMIC DNA]</scope>
    <source>
        <strain evidence="2 3">XZGYJ-43</strain>
    </source>
</reference>
<feature type="region of interest" description="Disordered" evidence="1">
    <location>
        <begin position="1"/>
        <end position="38"/>
    </location>
</feature>
<dbReference type="RefSeq" id="WP_279527654.1">
    <property type="nucleotide sequence ID" value="NZ_CP122312.1"/>
</dbReference>
<dbReference type="Proteomes" id="UP001596447">
    <property type="component" value="Unassembled WGS sequence"/>
</dbReference>
<dbReference type="EMBL" id="JBHTAR010000011">
    <property type="protein sequence ID" value="MFC7200891.1"/>
    <property type="molecule type" value="Genomic_DNA"/>
</dbReference>
<evidence type="ECO:0000256" key="1">
    <source>
        <dbReference type="SAM" id="MobiDB-lite"/>
    </source>
</evidence>
<organism evidence="2 3">
    <name type="scientific">Halospeciosus flavus</name>
    <dbReference type="NCBI Taxonomy" id="3032283"/>
    <lineage>
        <taxon>Archaea</taxon>
        <taxon>Methanobacteriati</taxon>
        <taxon>Methanobacteriota</taxon>
        <taxon>Stenosarchaea group</taxon>
        <taxon>Halobacteria</taxon>
        <taxon>Halobacteriales</taxon>
        <taxon>Halobacteriaceae</taxon>
        <taxon>Halospeciosus</taxon>
    </lineage>
</organism>
<keyword evidence="3" id="KW-1185">Reference proteome</keyword>
<sequence length="188" mass="20498">MSDETPEETDGDGSEETPDGAAVEQPTAARGSENAGVPASLGAWDAVVGDMESTADAYEEAGWETLQCHPGDVTVVTDEEGETTPHVDVLLPDNEYADVEALLESGVSFGEYEVLKAEEGGVLYFVVVMEDPEEEVALLYPGYYQRSEAEELLEHARESGELLTRLRRLDGEYVELVHEDPELFAPEE</sequence>
<name>A0ABD5Z6U6_9EURY</name>
<evidence type="ECO:0000313" key="3">
    <source>
        <dbReference type="Proteomes" id="UP001596447"/>
    </source>
</evidence>
<feature type="compositionally biased region" description="Acidic residues" evidence="1">
    <location>
        <begin position="1"/>
        <end position="18"/>
    </location>
</feature>
<proteinExistence type="predicted"/>
<dbReference type="InterPro" id="IPR055951">
    <property type="entry name" value="DUF7529"/>
</dbReference>
<protein>
    <submittedName>
        <fullName evidence="2">Uncharacterized protein</fullName>
    </submittedName>
</protein>
<gene>
    <name evidence="2" type="ORF">ACFQJ9_16000</name>
</gene>
<dbReference type="Pfam" id="PF24373">
    <property type="entry name" value="DUF7529"/>
    <property type="match status" value="1"/>
</dbReference>
<accession>A0ABD5Z6U6</accession>